<sequence length="84" mass="9440">MNCSDQDEDFYSFEESATRLLVAYSAKDVECGSNRQITSFVPGRTRKKDVDNCVLSIAVESCSFWTQAGDPVPFACKAIEYRLK</sequence>
<proteinExistence type="predicted"/>
<keyword evidence="2" id="KW-1185">Reference proteome</keyword>
<protein>
    <recommendedName>
        <fullName evidence="3">Lipoprotein</fullName>
    </recommendedName>
</protein>
<gene>
    <name evidence="1" type="ORF">ACE5IX_01340</name>
</gene>
<evidence type="ECO:0000313" key="1">
    <source>
        <dbReference type="EMBL" id="MFB5735137.1"/>
    </source>
</evidence>
<dbReference type="EMBL" id="JBHILJ010000001">
    <property type="protein sequence ID" value="MFB5735137.1"/>
    <property type="molecule type" value="Genomic_DNA"/>
</dbReference>
<comment type="caution">
    <text evidence="1">The sequence shown here is derived from an EMBL/GenBank/DDBJ whole genome shotgun (WGS) entry which is preliminary data.</text>
</comment>
<organism evidence="1 2">
    <name type="scientific">Leptospira wolffii</name>
    <dbReference type="NCBI Taxonomy" id="409998"/>
    <lineage>
        <taxon>Bacteria</taxon>
        <taxon>Pseudomonadati</taxon>
        <taxon>Spirochaetota</taxon>
        <taxon>Spirochaetia</taxon>
        <taxon>Leptospirales</taxon>
        <taxon>Leptospiraceae</taxon>
        <taxon>Leptospira</taxon>
    </lineage>
</organism>
<dbReference type="RefSeq" id="WP_375516705.1">
    <property type="nucleotide sequence ID" value="NZ_JBHILI010000003.1"/>
</dbReference>
<reference evidence="1 2" key="1">
    <citation type="submission" date="2024-09" db="EMBL/GenBank/DDBJ databases">
        <title>Taxonomic and Genotyping Characterization of Leptospira Strains isolated from Multiple Sources in Colombia highlights the importance of intermediate species.</title>
        <authorList>
            <person name="Torres Higuera L."/>
            <person name="Rojas Tapias D."/>
            <person name="Jimenez Velasquez S."/>
            <person name="Renjifo Ibanez C."/>
        </authorList>
    </citation>
    <scope>NUCLEOTIDE SEQUENCE [LARGE SCALE GENOMIC DNA]</scope>
    <source>
        <strain evidence="1 2">Lep080</strain>
    </source>
</reference>
<accession>A0ABV5BIJ6</accession>
<evidence type="ECO:0000313" key="2">
    <source>
        <dbReference type="Proteomes" id="UP001580391"/>
    </source>
</evidence>
<evidence type="ECO:0008006" key="3">
    <source>
        <dbReference type="Google" id="ProtNLM"/>
    </source>
</evidence>
<name>A0ABV5BIJ6_9LEPT</name>
<dbReference type="NCBIfam" id="NF047805">
    <property type="entry name" value="LIC13255_lipo"/>
    <property type="match status" value="1"/>
</dbReference>
<dbReference type="Proteomes" id="UP001580391">
    <property type="component" value="Unassembled WGS sequence"/>
</dbReference>